<evidence type="ECO:0000313" key="3">
    <source>
        <dbReference type="Proteomes" id="UP000757435"/>
    </source>
</evidence>
<dbReference type="GO" id="GO:0008757">
    <property type="term" value="F:S-adenosylmethionine-dependent methyltransferase activity"/>
    <property type="evidence" value="ECO:0007669"/>
    <property type="project" value="InterPro"/>
</dbReference>
<keyword evidence="2" id="KW-0808">Transferase</keyword>
<dbReference type="CDD" id="cd02440">
    <property type="entry name" value="AdoMet_MTases"/>
    <property type="match status" value="1"/>
</dbReference>
<sequence>METAEIIEQENGIYSCPIAHFTVGMQANSYLFGHPIWGEEYFKRTHRSETFRLRWQKACGSWDQKIVVDIGCGPGNVYATVGGSPSLLIGIDIAQGALEKAQQVGYLPLLADAHHLPLIDSFADLVIANATIHHCDDMAQVLAEAARLVRPGGLLVTDKDPQASAWKLRGLGLVGQKIQWHPVYRRMTGRLHTTADEARARLATELHNNQPGEGITPELYHQVLEPLGFEVKLFPHNHHTGAEVLEGDHGRSPWRVRLCQRLSGIDPNTKEAAQSIMCVATRHCR</sequence>
<protein>
    <submittedName>
        <fullName evidence="2">Methyltransferase domain-containing protein</fullName>
    </submittedName>
</protein>
<keyword evidence="2" id="KW-0489">Methyltransferase</keyword>
<reference evidence="2" key="1">
    <citation type="submission" date="2021-05" db="EMBL/GenBank/DDBJ databases">
        <authorList>
            <person name="Pietrasiak N."/>
            <person name="Ward R."/>
            <person name="Stajich J.E."/>
            <person name="Kurbessoian T."/>
        </authorList>
    </citation>
    <scope>NUCLEOTIDE SEQUENCE</scope>
    <source>
        <strain evidence="2">UHER 2000/2452</strain>
    </source>
</reference>
<evidence type="ECO:0000259" key="1">
    <source>
        <dbReference type="Pfam" id="PF08241"/>
    </source>
</evidence>
<dbReference type="InterPro" id="IPR029063">
    <property type="entry name" value="SAM-dependent_MTases_sf"/>
</dbReference>
<dbReference type="Proteomes" id="UP000757435">
    <property type="component" value="Unassembled WGS sequence"/>
</dbReference>
<dbReference type="Pfam" id="PF08241">
    <property type="entry name" value="Methyltransf_11"/>
    <property type="match status" value="1"/>
</dbReference>
<dbReference type="SUPFAM" id="SSF53335">
    <property type="entry name" value="S-adenosyl-L-methionine-dependent methyltransferases"/>
    <property type="match status" value="1"/>
</dbReference>
<evidence type="ECO:0000313" key="2">
    <source>
        <dbReference type="EMBL" id="MBW4658291.1"/>
    </source>
</evidence>
<gene>
    <name evidence="2" type="ORF">KME15_06425</name>
</gene>
<name>A0A951QAI3_9CYAN</name>
<dbReference type="Gene3D" id="3.40.50.150">
    <property type="entry name" value="Vaccinia Virus protein VP39"/>
    <property type="match status" value="1"/>
</dbReference>
<dbReference type="InterPro" id="IPR013216">
    <property type="entry name" value="Methyltransf_11"/>
</dbReference>
<comment type="caution">
    <text evidence="2">The sequence shown here is derived from an EMBL/GenBank/DDBJ whole genome shotgun (WGS) entry which is preliminary data.</text>
</comment>
<accession>A0A951QAI3</accession>
<dbReference type="PANTHER" id="PTHR43861">
    <property type="entry name" value="TRANS-ACONITATE 2-METHYLTRANSFERASE-RELATED"/>
    <property type="match status" value="1"/>
</dbReference>
<reference evidence="2" key="2">
    <citation type="journal article" date="2022" name="Microbiol. Resour. Announc.">
        <title>Metagenome Sequencing to Explore Phylogenomics of Terrestrial Cyanobacteria.</title>
        <authorList>
            <person name="Ward R.D."/>
            <person name="Stajich J.E."/>
            <person name="Johansen J.R."/>
            <person name="Huntemann M."/>
            <person name="Clum A."/>
            <person name="Foster B."/>
            <person name="Foster B."/>
            <person name="Roux S."/>
            <person name="Palaniappan K."/>
            <person name="Varghese N."/>
            <person name="Mukherjee S."/>
            <person name="Reddy T.B.K."/>
            <person name="Daum C."/>
            <person name="Copeland A."/>
            <person name="Chen I.A."/>
            <person name="Ivanova N.N."/>
            <person name="Kyrpides N.C."/>
            <person name="Shapiro N."/>
            <person name="Eloe-Fadrosh E.A."/>
            <person name="Pietrasiak N."/>
        </authorList>
    </citation>
    <scope>NUCLEOTIDE SEQUENCE</scope>
    <source>
        <strain evidence="2">UHER 2000/2452</strain>
    </source>
</reference>
<organism evidence="2 3">
    <name type="scientific">Drouetiella hepatica Uher 2000/2452</name>
    <dbReference type="NCBI Taxonomy" id="904376"/>
    <lineage>
        <taxon>Bacteria</taxon>
        <taxon>Bacillati</taxon>
        <taxon>Cyanobacteriota</taxon>
        <taxon>Cyanophyceae</taxon>
        <taxon>Oculatellales</taxon>
        <taxon>Oculatellaceae</taxon>
        <taxon>Drouetiella</taxon>
    </lineage>
</organism>
<dbReference type="AlphaFoldDB" id="A0A951QAI3"/>
<feature type="domain" description="Methyltransferase type 11" evidence="1">
    <location>
        <begin position="68"/>
        <end position="156"/>
    </location>
</feature>
<dbReference type="GO" id="GO:0032259">
    <property type="term" value="P:methylation"/>
    <property type="evidence" value="ECO:0007669"/>
    <property type="project" value="UniProtKB-KW"/>
</dbReference>
<dbReference type="EMBL" id="JAHHHD010000004">
    <property type="protein sequence ID" value="MBW4658291.1"/>
    <property type="molecule type" value="Genomic_DNA"/>
</dbReference>
<proteinExistence type="predicted"/>